<dbReference type="PANTHER" id="PTHR34133">
    <property type="entry name" value="OS07G0633000 PROTEIN"/>
    <property type="match status" value="1"/>
</dbReference>
<dbReference type="RefSeq" id="WP_207086669.1">
    <property type="nucleotide sequence ID" value="NZ_JAFLQW010000072.1"/>
</dbReference>
<reference evidence="1 2" key="1">
    <citation type="submission" date="2021-03" db="EMBL/GenBank/DDBJ databases">
        <title>Metabolic Capacity of the Antarctic Cyanobacterium Phormidium pseudopriestleyi that Sustains Oxygenic Photosynthesis in the Presence of Hydrogen Sulfide.</title>
        <authorList>
            <person name="Lumian J.E."/>
            <person name="Jungblut A.D."/>
            <person name="Dillon M.L."/>
            <person name="Hawes I."/>
            <person name="Doran P.T."/>
            <person name="Mackey T.J."/>
            <person name="Dick G.J."/>
            <person name="Grettenberger C.L."/>
            <person name="Sumner D.Y."/>
        </authorList>
    </citation>
    <scope>NUCLEOTIDE SEQUENCE [LARGE SCALE GENOMIC DNA]</scope>
    <source>
        <strain evidence="1 2">FRX01</strain>
    </source>
</reference>
<proteinExistence type="predicted"/>
<dbReference type="EMBL" id="JAFLQW010000072">
    <property type="protein sequence ID" value="MBO0348102.1"/>
    <property type="molecule type" value="Genomic_DNA"/>
</dbReference>
<protein>
    <submittedName>
        <fullName evidence="1">DUF1997 domain-containing protein</fullName>
    </submittedName>
</protein>
<dbReference type="PANTHER" id="PTHR34133:SF8">
    <property type="entry name" value="OS07G0633000 PROTEIN"/>
    <property type="match status" value="1"/>
</dbReference>
<dbReference type="Pfam" id="PF09366">
    <property type="entry name" value="DUF1997"/>
    <property type="match status" value="1"/>
</dbReference>
<organism evidence="1 2">
    <name type="scientific">Phormidium pseudopriestleyi FRX01</name>
    <dbReference type="NCBI Taxonomy" id="1759528"/>
    <lineage>
        <taxon>Bacteria</taxon>
        <taxon>Bacillati</taxon>
        <taxon>Cyanobacteriota</taxon>
        <taxon>Cyanophyceae</taxon>
        <taxon>Oscillatoriophycideae</taxon>
        <taxon>Oscillatoriales</taxon>
        <taxon>Oscillatoriaceae</taxon>
        <taxon>Phormidium</taxon>
    </lineage>
</organism>
<gene>
    <name evidence="1" type="ORF">J0895_03095</name>
</gene>
<sequence>MYYQFVATQSVDLAVPQQPVEIERYLQSPERIVRAIADSSCIEQLTSNCYRLKMRPLNFFSLKIEPTVDMKVWADGEGTICLESVGCNLRGIETINEHFQLELSGTMSAYRNQGKTYLGGDAELGLTIYLPPPFSMMPKSMIQSTGNNLLGNVLLKMKQGLMQQLLLDYKTWATAEQGTELVAA</sequence>
<comment type="caution">
    <text evidence="1">The sequence shown here is derived from an EMBL/GenBank/DDBJ whole genome shotgun (WGS) entry which is preliminary data.</text>
</comment>
<dbReference type="InterPro" id="IPR018971">
    <property type="entry name" value="DUF1997"/>
</dbReference>
<evidence type="ECO:0000313" key="2">
    <source>
        <dbReference type="Proteomes" id="UP000664844"/>
    </source>
</evidence>
<keyword evidence="2" id="KW-1185">Reference proteome</keyword>
<evidence type="ECO:0000313" key="1">
    <source>
        <dbReference type="EMBL" id="MBO0348102.1"/>
    </source>
</evidence>
<name>A0ABS3FNY7_9CYAN</name>
<dbReference type="Proteomes" id="UP000664844">
    <property type="component" value="Unassembled WGS sequence"/>
</dbReference>
<accession>A0ABS3FNY7</accession>